<evidence type="ECO:0000256" key="3">
    <source>
        <dbReference type="ARBA" id="ARBA00022692"/>
    </source>
</evidence>
<dbReference type="Gene3D" id="2.40.30.170">
    <property type="match status" value="1"/>
</dbReference>
<evidence type="ECO:0000313" key="11">
    <source>
        <dbReference type="Proteomes" id="UP000029738"/>
    </source>
</evidence>
<keyword evidence="5 7" id="KW-0472">Membrane</keyword>
<feature type="coiled-coil region" evidence="6">
    <location>
        <begin position="271"/>
        <end position="305"/>
    </location>
</feature>
<dbReference type="PANTHER" id="PTHR30386">
    <property type="entry name" value="MEMBRANE FUSION SUBUNIT OF EMRAB-TOLC MULTIDRUG EFFLUX PUMP"/>
    <property type="match status" value="1"/>
</dbReference>
<sequence>MNKSIQCNPEPLPSSRVLEPEVRVPVNTSTEDNKFARSVVLRQSPIWSRAILWGILGVTALVLIWAHFAKIEEAIPSQGKLEPQGTVKEVQAPVAGVVKAVLVKDGQRVRRGDVLLRLDPTAVRSQLISLLKIRTALMQENQFYRAQLAGKNTSSNTSLSISQIQLPPGLISLTQSRAALIAENRLYRAQLNGQYQNPSFSPEEAARIEFSQAELQARVSSDQLQTDQLKKQLNENQAQLSSARDIREVNQTILNSFEPLAVEGAISRIQFLKQKEQVRTHQADVERLTQEQARLRFAIAQSQEKLKNTIAAAKKELLTQIASNNKQVAQIDSELNKTILENDKKIAETENQISQARLNLQYQELRSPSDGIVFDLQARYPGFVTNPSQAVLKIVPTEDLTAKVYITNKDIGFIKEGMKVDVRIDSFPFSEFGDIKGEVVWIGSDALPPDQIRPYYSFPVKIRLERQSLAVRNREVPLQSGMSINANIKVRDRTVMSIFTDLFSEQIDNLKTIR</sequence>
<keyword evidence="4 7" id="KW-1133">Transmembrane helix</keyword>
<dbReference type="InterPro" id="IPR050739">
    <property type="entry name" value="MFP"/>
</dbReference>
<dbReference type="InterPro" id="IPR058982">
    <property type="entry name" value="Beta-barrel_AprE"/>
</dbReference>
<dbReference type="Pfam" id="PF26002">
    <property type="entry name" value="Beta-barrel_AprE"/>
    <property type="match status" value="1"/>
</dbReference>
<gene>
    <name evidence="10" type="ORF">DA73_0400007900</name>
</gene>
<reference evidence="10" key="2">
    <citation type="submission" date="2019-11" db="EMBL/GenBank/DDBJ databases">
        <title>Improved Assembly of Tolypothrix boutellei genome.</title>
        <authorList>
            <person name="Sarangi A.N."/>
            <person name="Mukherjee M."/>
            <person name="Ghosh S."/>
            <person name="Singh D."/>
            <person name="Das A."/>
            <person name="Kant S."/>
            <person name="Prusty A."/>
            <person name="Tripathy S."/>
        </authorList>
    </citation>
    <scope>NUCLEOTIDE SEQUENCE</scope>
    <source>
        <strain evidence="10">VB521301</strain>
    </source>
</reference>
<evidence type="ECO:0000256" key="6">
    <source>
        <dbReference type="SAM" id="Coils"/>
    </source>
</evidence>
<reference evidence="10" key="1">
    <citation type="journal article" date="2015" name="Genome Announc.">
        <title>Draft Genome Sequence of Tolypothrix boutellei Strain VB521301.</title>
        <authorList>
            <person name="Chandrababunaidu M.M."/>
            <person name="Singh D."/>
            <person name="Sen D."/>
            <person name="Bhan S."/>
            <person name="Das S."/>
            <person name="Gupta A."/>
            <person name="Adhikary S.P."/>
            <person name="Tripathy S."/>
        </authorList>
    </citation>
    <scope>NUCLEOTIDE SEQUENCE</scope>
    <source>
        <strain evidence="10">VB521301</strain>
    </source>
</reference>
<dbReference type="OrthoDB" id="553569at2"/>
<dbReference type="InterPro" id="IPR000089">
    <property type="entry name" value="Biotin_lipoyl"/>
</dbReference>
<comment type="caution">
    <text evidence="10">The sequence shown here is derived from an EMBL/GenBank/DDBJ whole genome shotgun (WGS) entry which is preliminary data.</text>
</comment>
<dbReference type="InterPro" id="IPR011053">
    <property type="entry name" value="Single_hybrid_motif"/>
</dbReference>
<dbReference type="SUPFAM" id="SSF51230">
    <property type="entry name" value="Single hybrid motif"/>
    <property type="match status" value="1"/>
</dbReference>
<feature type="domain" description="Lipoyl-binding" evidence="8">
    <location>
        <begin position="89"/>
        <end position="118"/>
    </location>
</feature>
<proteinExistence type="inferred from homology"/>
<comment type="subcellular location">
    <subcellularLocation>
        <location evidence="1">Membrane</location>
        <topology evidence="1">Single-pass membrane protein</topology>
    </subcellularLocation>
</comment>
<dbReference type="RefSeq" id="WP_050046294.1">
    <property type="nucleotide sequence ID" value="NZ_JHEG04000001.1"/>
</dbReference>
<evidence type="ECO:0000256" key="2">
    <source>
        <dbReference type="ARBA" id="ARBA00009477"/>
    </source>
</evidence>
<evidence type="ECO:0000256" key="1">
    <source>
        <dbReference type="ARBA" id="ARBA00004167"/>
    </source>
</evidence>
<dbReference type="Pfam" id="PF00364">
    <property type="entry name" value="Biotin_lipoyl"/>
    <property type="match status" value="1"/>
</dbReference>
<name>A0A8S9T1G9_9CYAN</name>
<protein>
    <submittedName>
        <fullName evidence="10">HlyD family efflux transporter periplasmic adaptor subunit</fullName>
    </submittedName>
</protein>
<dbReference type="PRINTS" id="PR01490">
    <property type="entry name" value="RTXTOXIND"/>
</dbReference>
<keyword evidence="11" id="KW-1185">Reference proteome</keyword>
<evidence type="ECO:0000256" key="4">
    <source>
        <dbReference type="ARBA" id="ARBA00022989"/>
    </source>
</evidence>
<evidence type="ECO:0000259" key="9">
    <source>
        <dbReference type="Pfam" id="PF26002"/>
    </source>
</evidence>
<dbReference type="AlphaFoldDB" id="A0A8S9T1G9"/>
<evidence type="ECO:0000313" key="10">
    <source>
        <dbReference type="EMBL" id="KAF3885389.1"/>
    </source>
</evidence>
<feature type="transmembrane region" description="Helical" evidence="7">
    <location>
        <begin position="50"/>
        <end position="68"/>
    </location>
</feature>
<evidence type="ECO:0000256" key="5">
    <source>
        <dbReference type="ARBA" id="ARBA00023136"/>
    </source>
</evidence>
<dbReference type="PANTHER" id="PTHR30386:SF26">
    <property type="entry name" value="TRANSPORT PROTEIN COMB"/>
    <property type="match status" value="1"/>
</dbReference>
<keyword evidence="3 7" id="KW-0812">Transmembrane</keyword>
<feature type="domain" description="AprE-like beta-barrel" evidence="9">
    <location>
        <begin position="400"/>
        <end position="490"/>
    </location>
</feature>
<comment type="similarity">
    <text evidence="2">Belongs to the membrane fusion protein (MFP) (TC 8.A.1) family.</text>
</comment>
<evidence type="ECO:0000256" key="7">
    <source>
        <dbReference type="SAM" id="Phobius"/>
    </source>
</evidence>
<dbReference type="EMBL" id="JHEG04000001">
    <property type="protein sequence ID" value="KAF3885389.1"/>
    <property type="molecule type" value="Genomic_DNA"/>
</dbReference>
<dbReference type="GO" id="GO:0016020">
    <property type="term" value="C:membrane"/>
    <property type="evidence" value="ECO:0007669"/>
    <property type="project" value="UniProtKB-SubCell"/>
</dbReference>
<feature type="coiled-coil region" evidence="6">
    <location>
        <begin position="339"/>
        <end position="366"/>
    </location>
</feature>
<accession>A0A8S9T1G9</accession>
<evidence type="ECO:0000259" key="8">
    <source>
        <dbReference type="Pfam" id="PF00364"/>
    </source>
</evidence>
<dbReference type="Gene3D" id="2.40.50.100">
    <property type="match status" value="1"/>
</dbReference>
<organism evidence="10 11">
    <name type="scientific">Tolypothrix bouteillei VB521301</name>
    <dbReference type="NCBI Taxonomy" id="1479485"/>
    <lineage>
        <taxon>Bacteria</taxon>
        <taxon>Bacillati</taxon>
        <taxon>Cyanobacteriota</taxon>
        <taxon>Cyanophyceae</taxon>
        <taxon>Nostocales</taxon>
        <taxon>Tolypothrichaceae</taxon>
        <taxon>Tolypothrix</taxon>
    </lineage>
</organism>
<keyword evidence="6" id="KW-0175">Coiled coil</keyword>
<dbReference type="Proteomes" id="UP000029738">
    <property type="component" value="Unassembled WGS sequence"/>
</dbReference>